<feature type="compositionally biased region" description="Polar residues" evidence="1">
    <location>
        <begin position="317"/>
        <end position="326"/>
    </location>
</feature>
<dbReference type="Proteomes" id="UP000826234">
    <property type="component" value="Unassembled WGS sequence"/>
</dbReference>
<gene>
    <name evidence="2" type="ORF">JD844_001391</name>
</gene>
<name>A0ABQ7T9N2_PHRPL</name>
<feature type="compositionally biased region" description="Polar residues" evidence="1">
    <location>
        <begin position="85"/>
        <end position="98"/>
    </location>
</feature>
<feature type="compositionally biased region" description="Basic and acidic residues" evidence="1">
    <location>
        <begin position="228"/>
        <end position="244"/>
    </location>
</feature>
<evidence type="ECO:0000256" key="1">
    <source>
        <dbReference type="SAM" id="MobiDB-lite"/>
    </source>
</evidence>
<feature type="compositionally biased region" description="Polar residues" evidence="1">
    <location>
        <begin position="250"/>
        <end position="266"/>
    </location>
</feature>
<evidence type="ECO:0000313" key="2">
    <source>
        <dbReference type="EMBL" id="KAH0626425.1"/>
    </source>
</evidence>
<feature type="compositionally biased region" description="Basic and acidic residues" evidence="1">
    <location>
        <begin position="173"/>
        <end position="194"/>
    </location>
</feature>
<comment type="caution">
    <text evidence="2">The sequence shown here is derived from an EMBL/GenBank/DDBJ whole genome shotgun (WGS) entry which is preliminary data.</text>
</comment>
<sequence length="463" mass="50926">MTDLPEKESQLTCEESSPVPPSEEQPVGKKAVSEKVRTALKEPTLSAEITKEHSDPFDSFGCEPSIPEKQPPQPVKQSPAKMPSAKTQSTKKQTSSPKVRTPQRKKQQPPATGEPAPRTKQAPPSVSREVSGKQKSDNAAISTPKPRKRKKGAPPKGQLPKLKKQAAPVVEPPKLRNKSETQGEPPKLKKELLMPEKTSPWKKNQSQQETDSISTTGNSLVPPSEEQPMEKKAVSKKATPEKTSPRKKIQSQQETDSVSTTRNSPVLPSEEQPMEKKAVAVPVEMAIINSSIVDQAVLEAAQQNPCREAKQVDNEDNSLQEGSFVSKSGAKDMLRGESVLKEQGRRPHEAFGETVFLRAKEGLDEVLTTSNGQRARKPFSPVCTARFGVEVKLLQSGDGSFENICYLILVNQNLPEDRQFSGAPTLVKLEICVCFYHLVKAKETEGVSKTQECHPALPDTEWW</sequence>
<feature type="compositionally biased region" description="Polar residues" evidence="1">
    <location>
        <begin position="201"/>
        <end position="221"/>
    </location>
</feature>
<organism evidence="2 3">
    <name type="scientific">Phrynosoma platyrhinos</name>
    <name type="common">Desert horned lizard</name>
    <dbReference type="NCBI Taxonomy" id="52577"/>
    <lineage>
        <taxon>Eukaryota</taxon>
        <taxon>Metazoa</taxon>
        <taxon>Chordata</taxon>
        <taxon>Craniata</taxon>
        <taxon>Vertebrata</taxon>
        <taxon>Euteleostomi</taxon>
        <taxon>Lepidosauria</taxon>
        <taxon>Squamata</taxon>
        <taxon>Bifurcata</taxon>
        <taxon>Unidentata</taxon>
        <taxon>Episquamata</taxon>
        <taxon>Toxicofera</taxon>
        <taxon>Iguania</taxon>
        <taxon>Phrynosomatidae</taxon>
        <taxon>Phrynosomatinae</taxon>
        <taxon>Phrynosoma</taxon>
    </lineage>
</organism>
<dbReference type="EMBL" id="JAIPUX010000521">
    <property type="protein sequence ID" value="KAH0626425.1"/>
    <property type="molecule type" value="Genomic_DNA"/>
</dbReference>
<accession>A0ABQ7T9N2</accession>
<keyword evidence="3" id="KW-1185">Reference proteome</keyword>
<proteinExistence type="predicted"/>
<feature type="region of interest" description="Disordered" evidence="1">
    <location>
        <begin position="308"/>
        <end position="327"/>
    </location>
</feature>
<reference evidence="2 3" key="1">
    <citation type="journal article" date="2022" name="Gigascience">
        <title>A chromosome-level genome assembly and annotation of the desert horned lizard, Phrynosoma platyrhinos, provides insight into chromosomal rearrangements among reptiles.</title>
        <authorList>
            <person name="Koochekian N."/>
            <person name="Ascanio A."/>
            <person name="Farleigh K."/>
            <person name="Card D.C."/>
            <person name="Schield D.R."/>
            <person name="Castoe T.A."/>
            <person name="Jezkova T."/>
        </authorList>
    </citation>
    <scope>NUCLEOTIDE SEQUENCE [LARGE SCALE GENOMIC DNA]</scope>
    <source>
        <strain evidence="2">NK-2021</strain>
    </source>
</reference>
<feature type="compositionally biased region" description="Basic and acidic residues" evidence="1">
    <location>
        <begin position="31"/>
        <end position="40"/>
    </location>
</feature>
<feature type="region of interest" description="Disordered" evidence="1">
    <location>
        <begin position="1"/>
        <end position="275"/>
    </location>
</feature>
<protein>
    <submittedName>
        <fullName evidence="2">Uncharacterized protein</fullName>
    </submittedName>
</protein>
<evidence type="ECO:0000313" key="3">
    <source>
        <dbReference type="Proteomes" id="UP000826234"/>
    </source>
</evidence>